<protein>
    <recommendedName>
        <fullName evidence="2">DUF6604 domain-containing protein</fullName>
    </recommendedName>
</protein>
<evidence type="ECO:0000313" key="4">
    <source>
        <dbReference type="Proteomes" id="UP001309876"/>
    </source>
</evidence>
<reference evidence="3 4" key="1">
    <citation type="submission" date="2023-08" db="EMBL/GenBank/DDBJ databases">
        <title>Black Yeasts Isolated from many extreme environments.</title>
        <authorList>
            <person name="Coleine C."/>
            <person name="Stajich J.E."/>
            <person name="Selbmann L."/>
        </authorList>
    </citation>
    <scope>NUCLEOTIDE SEQUENCE [LARGE SCALE GENOMIC DNA]</scope>
    <source>
        <strain evidence="3 4">CCFEE 5910</strain>
    </source>
</reference>
<comment type="caution">
    <text evidence="3">The sequence shown here is derived from an EMBL/GenBank/DDBJ whole genome shotgun (WGS) entry which is preliminary data.</text>
</comment>
<organism evidence="3 4">
    <name type="scientific">Lithohypha guttulata</name>
    <dbReference type="NCBI Taxonomy" id="1690604"/>
    <lineage>
        <taxon>Eukaryota</taxon>
        <taxon>Fungi</taxon>
        <taxon>Dikarya</taxon>
        <taxon>Ascomycota</taxon>
        <taxon>Pezizomycotina</taxon>
        <taxon>Eurotiomycetes</taxon>
        <taxon>Chaetothyriomycetidae</taxon>
        <taxon>Chaetothyriales</taxon>
        <taxon>Trichomeriaceae</taxon>
        <taxon>Lithohypha</taxon>
    </lineage>
</organism>
<sequence>MLPDFLVGSYRQYKQDEKYLTKWLCATARSYGYISEALPKNVHIPEQATKTKKKAKYKTKKQQRDAARRIPKEQRVFTIAIAEFVPLAQYITDHIEPPSKVPSTIFTVITRSIEARRSTNSWFESDSTEAEEVEGGHAYFISVLQKVHDLLQPYAKMVEKIDEEDETTLVEDGFDILSLEEPSEEFLKSTGVKSMTADEAQASRMAYEVMGFFKGKLEQKLEESLAASALFRDIHKILDHAKRVWHQYSKGGIDIVAASLTSNLALDIIRRLEEDFFEQFPKFRKVDQAYRDAFKKKLREENIQYQEIGHRKGKAGPNNAQQLINWMFRAKCNAAGIAYWSTKDDDDEESLQAQFNMDAYDTAKHLFMDMQSIFAKFIQFSGGMERVVYSPVTGPGRWDVTAVPSSMTNEENYQQDAKILLEMIPDLVWLSTSKTRKLAEDELMKGCREAAGGEIHNWTLAAARLYCDIHYTLGADIEKSFEALQQLGGDVKTTVAQGIANREQGISRLWSPENDGYLKENLIDLIEAWLFEDEWRKDAREMAAGEPFIDEDHHLLRRHPWLCGLIRFTILARLQEFGTSSLDNAGVSVAHLYNLMQRDKDCAFVWSDMEFVIDTLSCEQLFVGGKPNTFEEAFKRLSIHKGFSVTQFAANRRSPGYVRSKKGRRYLHPAGELIHVLRSRHYYEFDRETDKKATLQTLENVEQVLDTKYQLIHQDNRVTIEVRDVQQVQERTNKASYQKAKHSPLDLLMMFQFGISREIAHFEFDYLAFCGTCWDILRDLYIVMQPIHNCESNVLAETELQSTMAQWPHMVDVLFMLSLPVQTIASLVPRSQFDSMVRGVHDKPSNPRQAVNPRPFLCRLRKMLDKKLQDGQLGSNKRATTRQKLEVKNITYELSSKDEKASKVTFKKDKATLHRSTLCTKEYCMCGRDARTMQVWVTKPEMMKPVVEQMLTLLKEAKAEDMAR</sequence>
<dbReference type="PANTHER" id="PTHR38795">
    <property type="entry name" value="DUF6604 DOMAIN-CONTAINING PROTEIN"/>
    <property type="match status" value="1"/>
</dbReference>
<dbReference type="Pfam" id="PF20253">
    <property type="entry name" value="DUF6604"/>
    <property type="match status" value="1"/>
</dbReference>
<gene>
    <name evidence="3" type="ORF">LTR05_008292</name>
</gene>
<dbReference type="AlphaFoldDB" id="A0AAN7STI3"/>
<dbReference type="InterPro" id="IPR046539">
    <property type="entry name" value="DUF6604"/>
</dbReference>
<dbReference type="Proteomes" id="UP001309876">
    <property type="component" value="Unassembled WGS sequence"/>
</dbReference>
<accession>A0AAN7STI3</accession>
<dbReference type="PANTHER" id="PTHR38795:SF1">
    <property type="entry name" value="DUF6604 DOMAIN-CONTAINING PROTEIN"/>
    <property type="match status" value="1"/>
</dbReference>
<name>A0AAN7STI3_9EURO</name>
<keyword evidence="4" id="KW-1185">Reference proteome</keyword>
<evidence type="ECO:0000256" key="1">
    <source>
        <dbReference type="SAM" id="MobiDB-lite"/>
    </source>
</evidence>
<feature type="domain" description="DUF6604" evidence="2">
    <location>
        <begin position="11"/>
        <end position="278"/>
    </location>
</feature>
<dbReference type="EMBL" id="JAVRRJ010000011">
    <property type="protein sequence ID" value="KAK5080975.1"/>
    <property type="molecule type" value="Genomic_DNA"/>
</dbReference>
<evidence type="ECO:0000259" key="2">
    <source>
        <dbReference type="Pfam" id="PF20253"/>
    </source>
</evidence>
<proteinExistence type="predicted"/>
<evidence type="ECO:0000313" key="3">
    <source>
        <dbReference type="EMBL" id="KAK5080975.1"/>
    </source>
</evidence>
<feature type="compositionally biased region" description="Basic residues" evidence="1">
    <location>
        <begin position="50"/>
        <end position="61"/>
    </location>
</feature>
<feature type="region of interest" description="Disordered" evidence="1">
    <location>
        <begin position="49"/>
        <end position="69"/>
    </location>
</feature>